<dbReference type="EMBL" id="JAQNDN010000002">
    <property type="protein sequence ID" value="MDC0667761.1"/>
    <property type="molecule type" value="Genomic_DNA"/>
</dbReference>
<dbReference type="SMART" id="SM00822">
    <property type="entry name" value="PKS_KR"/>
    <property type="match status" value="1"/>
</dbReference>
<feature type="compositionally biased region" description="Polar residues" evidence="5">
    <location>
        <begin position="453"/>
        <end position="488"/>
    </location>
</feature>
<dbReference type="PROSITE" id="PS00606">
    <property type="entry name" value="KS3_1"/>
    <property type="match status" value="1"/>
</dbReference>
<dbReference type="SMART" id="SM00827">
    <property type="entry name" value="PKS_AT"/>
    <property type="match status" value="2"/>
</dbReference>
<feature type="compositionally biased region" description="Low complexity" evidence="5">
    <location>
        <begin position="574"/>
        <end position="587"/>
    </location>
</feature>
<evidence type="ECO:0000259" key="6">
    <source>
        <dbReference type="PROSITE" id="PS50075"/>
    </source>
</evidence>
<dbReference type="InterPro" id="IPR057326">
    <property type="entry name" value="KR_dom"/>
</dbReference>
<dbReference type="Pfam" id="PF08659">
    <property type="entry name" value="KR"/>
    <property type="match status" value="2"/>
</dbReference>
<dbReference type="PROSITE" id="PS00012">
    <property type="entry name" value="PHOSPHOPANTETHEINE"/>
    <property type="match status" value="2"/>
</dbReference>
<dbReference type="Pfam" id="PF00698">
    <property type="entry name" value="Acyl_transf_1"/>
    <property type="match status" value="2"/>
</dbReference>
<dbReference type="InterPro" id="IPR018201">
    <property type="entry name" value="Ketoacyl_synth_AS"/>
</dbReference>
<feature type="compositionally biased region" description="Low complexity" evidence="5">
    <location>
        <begin position="2388"/>
        <end position="2400"/>
    </location>
</feature>
<dbReference type="InterPro" id="IPR016036">
    <property type="entry name" value="Malonyl_transacylase_ACP-bd"/>
</dbReference>
<feature type="region of interest" description="Disordered" evidence="5">
    <location>
        <begin position="446"/>
        <end position="622"/>
    </location>
</feature>
<evidence type="ECO:0000259" key="7">
    <source>
        <dbReference type="PROSITE" id="PS52004"/>
    </source>
</evidence>
<feature type="compositionally biased region" description="Polar residues" evidence="5">
    <location>
        <begin position="588"/>
        <end position="616"/>
    </location>
</feature>
<dbReference type="PROSITE" id="PS52004">
    <property type="entry name" value="KS3_2"/>
    <property type="match status" value="2"/>
</dbReference>
<feature type="compositionally biased region" description="Low complexity" evidence="5">
    <location>
        <begin position="2417"/>
        <end position="2436"/>
    </location>
</feature>
<feature type="compositionally biased region" description="Polar residues" evidence="5">
    <location>
        <begin position="2373"/>
        <end position="2383"/>
    </location>
</feature>
<organism evidence="8 9">
    <name type="scientific">Nannocystis radixulma</name>
    <dbReference type="NCBI Taxonomy" id="2995305"/>
    <lineage>
        <taxon>Bacteria</taxon>
        <taxon>Pseudomonadati</taxon>
        <taxon>Myxococcota</taxon>
        <taxon>Polyangia</taxon>
        <taxon>Nannocystales</taxon>
        <taxon>Nannocystaceae</taxon>
        <taxon>Nannocystis</taxon>
    </lineage>
</organism>
<dbReference type="Pfam" id="PF16197">
    <property type="entry name" value="KAsynt_C_assoc"/>
    <property type="match status" value="1"/>
</dbReference>
<dbReference type="InterPro" id="IPR014043">
    <property type="entry name" value="Acyl_transferase_dom"/>
</dbReference>
<dbReference type="SUPFAM" id="SSF55048">
    <property type="entry name" value="Probable ACP-binding domain of malonyl-CoA ACP transacylase"/>
    <property type="match status" value="2"/>
</dbReference>
<feature type="compositionally biased region" description="Low complexity" evidence="5">
    <location>
        <begin position="2360"/>
        <end position="2372"/>
    </location>
</feature>
<feature type="compositionally biased region" description="Low complexity" evidence="5">
    <location>
        <begin position="2332"/>
        <end position="2344"/>
    </location>
</feature>
<dbReference type="SUPFAM" id="SSF53901">
    <property type="entry name" value="Thiolase-like"/>
    <property type="match status" value="2"/>
</dbReference>
<keyword evidence="2" id="KW-0597">Phosphoprotein</keyword>
<dbReference type="Gene3D" id="3.40.50.720">
    <property type="entry name" value="NAD(P)-binding Rossmann-like Domain"/>
    <property type="match status" value="1"/>
</dbReference>
<dbReference type="SUPFAM" id="SSF47336">
    <property type="entry name" value="ACP-like"/>
    <property type="match status" value="2"/>
</dbReference>
<feature type="compositionally biased region" description="Polar residues" evidence="5">
    <location>
        <begin position="2345"/>
        <end position="2355"/>
    </location>
</feature>
<feature type="domain" description="Ketosynthase family 3 (KS3)" evidence="7">
    <location>
        <begin position="34"/>
        <end position="444"/>
    </location>
</feature>
<sequence>MTSPIDEYRARLRTAMERMNELRDALAAERRARREPIAIIGVGGRFPPDRHDPEQFFAALLRGEDATGERPPARGGSHQGFGRGGWLHDVRGFDAAFFGISPREAAAMDPQQRLLLECTWEALERAGRPADQLADTRVGVFVGLCANDYLGLALDRGPAGRDIYALTGNGHAFAAGRLAFTFGFQGPCLTVDTACSSSLVAVHLAVRSLRDGDSHLAVAAGVHLLLSPTSGVLLAQSGALAPDGRCKTFDAAADGFTRGEGCGVVVLKRLADARRDGDPVLAVIRGTATNQDGRQAGFTAPSVLAQEAMLRHALADAGLAPEDIGYVETHGTGTALGDPIELAALAAVFGGPRQGPPCILGAVKTNLGHLEAAAGVVGLIKATLCLQRGVVPPNLHFHRLNPHAAGAPFTFPTAPHPWPAGAPRRAGVSSFGMSGSNAHVVLEAAPPDDLSPETASSNLSPGTSAPSSPDLSPRTASTGTAHTPSSGTPAAPHLSQTPSPAGSAASTSSARTHASAPDLSQTPSPTDSAASTPSARAPAHDLSQKPSPTTFAGTPSATIPAPDLSQTPSPTDFAASTPSARAPTSAPDLSQTPSPTDFAASTPSARAPNLSQTPSRDASAPPQLLTLSARDPAALTALAALVGERLRDPEVDLADLCHTAAVRRSHHPHRLALVGSDPAALARDLAAFAAGDRPSGLQLGHVGDKPRPVFVFSGQGAAWPGMADELLAEPAARAALEACDAEFAPFLRTSILAEIRAPAGESRLHHTAIAQPALFAVAVALTAQLRAWGVEPHAVIGHSVGEIAAAHVAGALGLADAARLVCARGDVMQRAAGQGAMAAVDLSPETAARALAGRRDLVAIAAINGPDSCVLAGAPAALDAVLAELQAGGARVRRLRVDYAFHSPQMAALQPLLRERLGTAPVPRRAALRLFSTVTGAPVDGTELGPDHWVRGLAEPVQFAAAVGHALAAGHRLFIEVGPHPTLVADLRACAGTTADALVVPTLWRDRPARPALLRALAELHVAGQPLGLAALFPGRRRLVALPTYPWQRRDHWLAPVPATFPEGHAPSAIHAATPPSGQGAATFPEGHAPSAIHAATPPPGQGATTFPEGHAPSAIHAATPRRGATTFPEGHAPSAILDAPLSPAQLSALRPGTEEHAPSTMSNTTFPQGHVPSTIDPAPATPALRETLRRAAPEARRSALLRPVRAEIAGVLGLGDGDPLPPRQGLFDLGLDSMMAVELRQRLERRFDVRLAATLVFEHPTLDNLAGHIADALGALEPAAAPTVPTIAHDEPIAVVGMACRFPGGANDPEAYWQLLCSGADAIVDVPPDRWDGDAWYDPDPGARGKIYARRSGFLQDVDVAAFDAAFFRIAPAEARALDPQQRLLLELAWEALEDAGQSPDPLVGSRTGVFVGIATADYAQLAMQAGVADMDPYVTTGTAPNTAAGRISHFLGLRGPAVALDTACSSSLVATHLGCQSLRRGECDLVLVGGVNLMLSPVISVMYARMGTLAPDSRCKAFDRGADGMVRGEGGGMLVLKRLSAARRDGDRVHAVIRGVAVNHDGRSGGLTVPSGSAQRDVLRAALHAAGLAPASVAYVETHGTGTALGDPIEANALLAELGRGRPQDRPLHLGAAKASIGHLEAAAGVAGLIKAILAVQRRQIPPQRNFTALNPAIDPAGLALVVPTELTPWPDGPAIAGVSSFGMSGTNAHVLLEAADPVLAHTADSTVSPFDSDCATDSPSHSSRESSDSHSLTPQSALESSPHSSRESPDSHSTVPRADQAPEQRDAPLALILPISARTPAALRSLAVDYRRRLADPTTDVAALCAAASLRRAHLEHRLALTGTHSDELLAALDAYLVGDLHPGWSNISAPATERPRLAFVFAGHSGHWIGMGRTLYSGESVFRAALDACARALAAHRERPLLDDLFAADADQRWQSAEVLQPVVLAVQLALAEQWIAWGIVPQAVVGHSMGELAAACVAGALDLGDAFRICVHRSRLLDRLRGRGAMASVALPPDRLAEHLAPHADRIAVAAANSPQLTVLSGDPDALRELARTLAARNVFVRPMPGATAAGHSPQLDPLLPELAEALAGLASRPTRIPFYSTITADLRDGDALGPDYWLRNLREPVRFADTLVQLAGAGIDTWLEVSPSPLLLGAIEQTLRPRGGAITRLGSLKADAPERAALLASLGRLWAGGLDVDWSQVWPGCRRAVALPSYPWQRQRHWLALPAAATTATAVAPVPAGARHTVAARTREHLWDLRLDAASDRLVHVQGIPVHPLGERLELVLAAHEHLSPGTGIALADLDLGPPLALDMSPGTATQPAPNDLSPATAKTSAATSSNRSPGTATQPAPNDLSPATAKTSAATSSNRSPGTATQPAPNDLSPATAKTSAATSSNRSPETATQPAPNDLPLATANTSAATSSNLSSGTATQPAPNDLSLATANTSAATSSNLSPRTSNPTPPAHGLSSATPAPPVRDLSPGTSSPAAPAVHLSPGTSPCDLQLVLDDPARSDRRFELHLRRGDAPWRLHATGRTLLATAAAPSFDLPAAERRCSVIVPDLRATLRARGLELPAALWAVDRSTTAPRSPESLARLLPAVTRAAALESGLQLLADLAHETGSAPVEGELFVPADVDTVWVSPDPLPPVWAHAALRGPAGACLGACGDLHLLDRAGRPVLVLGGVRLDPPDRGLARRAVDSQLARWLYALEWESGPTPSPRHEPGTWVLLPDPGGLARALADRLLARGDRCLTVDRGDDLDLALARARGDLRGVLDLRGLDLRTHPSVPAAVARATRDLLHLVHALVRPGIATRIAVLTRGAEPVRPGPLDLAAGPLWGLARTIPLDHPELAVKLLDLDPRGGDDLDALLAEIDDAGPEDLVAHRDGDRLVARLVRTPAPPTPPPLALRPDATYLITGGLGGVGLQLARWLVDRGARHLVLLGRRGLSQTPSGLSPAPAAHDLSSRSDPSREPSNSALSQTPSDVSPAPAPRDMSRETFYLSPAPAAHNLSYLSREPSAHDHLTDLADRERRAVLRHLEQAGARVRVVAADVADPHAMAAVLADIPREHPLRGVFHAAGTSAPQPLARTSDADLAALLRPKVEGAWVLHTLTRDLPLDQFVGFSSAAATWGAALLGPYSAANHFLDLLAHHRRALGLPGLSVNWGGWSGGGMSTADVQRYAADMGLVMTPAVQFIEALDILLQAGVVQRTVATVDWQIFKPVLEARGPRPLLARIAVERLAAGDGLFARRLAAAPAGERWDLLVEHVRERAAAILGFTDPRALDRYQGFFQLGMDSVMSVRLRGDLERSLGASLPPTLAFEQPSVDALAGWLARELLAIAPPIAPELAAPEPTPDPTAELRDLSEAELAALLAAELDGT</sequence>
<dbReference type="PROSITE" id="PS50075">
    <property type="entry name" value="CARRIER"/>
    <property type="match status" value="2"/>
</dbReference>
<dbReference type="Pfam" id="PF02801">
    <property type="entry name" value="Ketoacyl-synt_C"/>
    <property type="match status" value="2"/>
</dbReference>
<feature type="region of interest" description="Disordered" evidence="5">
    <location>
        <begin position="2316"/>
        <end position="2503"/>
    </location>
</feature>
<dbReference type="CDD" id="cd00833">
    <property type="entry name" value="PKS"/>
    <property type="match status" value="2"/>
</dbReference>
<dbReference type="CDD" id="cd08955">
    <property type="entry name" value="KR_2_FAS_SDR_x"/>
    <property type="match status" value="1"/>
</dbReference>
<evidence type="ECO:0000256" key="2">
    <source>
        <dbReference type="ARBA" id="ARBA00022553"/>
    </source>
</evidence>
<name>A0ABT5B3W2_9BACT</name>
<dbReference type="Pfam" id="PF00550">
    <property type="entry name" value="PP-binding"/>
    <property type="match status" value="2"/>
</dbReference>
<feature type="region of interest" description="Disordered" evidence="5">
    <location>
        <begin position="2950"/>
        <end position="2998"/>
    </location>
</feature>
<feature type="region of interest" description="Disordered" evidence="5">
    <location>
        <begin position="1151"/>
        <end position="1181"/>
    </location>
</feature>
<protein>
    <submittedName>
        <fullName evidence="8">Beta-ketoacyl synthase N-terminal-like domain-containing protein</fullName>
    </submittedName>
</protein>
<feature type="domain" description="Carrier" evidence="6">
    <location>
        <begin position="1196"/>
        <end position="1274"/>
    </location>
</feature>
<dbReference type="Gene3D" id="1.10.1200.10">
    <property type="entry name" value="ACP-like"/>
    <property type="match status" value="2"/>
</dbReference>
<gene>
    <name evidence="8" type="ORF">POL58_08435</name>
</gene>
<feature type="compositionally biased region" description="Low complexity" evidence="5">
    <location>
        <begin position="497"/>
        <end position="537"/>
    </location>
</feature>
<dbReference type="InterPro" id="IPR020841">
    <property type="entry name" value="PKS_Beta-ketoAc_synthase_dom"/>
</dbReference>
<dbReference type="Gene3D" id="3.30.70.3290">
    <property type="match status" value="2"/>
</dbReference>
<dbReference type="InterPro" id="IPR006162">
    <property type="entry name" value="Ppantetheine_attach_site"/>
</dbReference>
<dbReference type="InterPro" id="IPR013968">
    <property type="entry name" value="PKS_KR"/>
</dbReference>
<dbReference type="Gene3D" id="3.40.366.10">
    <property type="entry name" value="Malonyl-Coenzyme A Acyl Carrier Protein, domain 2"/>
    <property type="match status" value="2"/>
</dbReference>
<dbReference type="InterPro" id="IPR009081">
    <property type="entry name" value="PP-bd_ACP"/>
</dbReference>
<dbReference type="SMART" id="SM01294">
    <property type="entry name" value="PKS_PP_betabranch"/>
    <property type="match status" value="2"/>
</dbReference>
<feature type="compositionally biased region" description="Polar residues" evidence="5">
    <location>
        <begin position="544"/>
        <end position="557"/>
    </location>
</feature>
<reference evidence="8 9" key="1">
    <citation type="submission" date="2022-11" db="EMBL/GenBank/DDBJ databases">
        <title>Minimal conservation of predation-associated metabolite biosynthetic gene clusters underscores biosynthetic potential of Myxococcota including descriptions for ten novel species: Archangium lansinium sp. nov., Myxococcus landrumus sp. nov., Nannocystis bai.</title>
        <authorList>
            <person name="Ahearne A."/>
            <person name="Stevens C."/>
            <person name="Dowd S."/>
        </authorList>
    </citation>
    <scope>NUCLEOTIDE SEQUENCE [LARGE SCALE GENOMIC DNA]</scope>
    <source>
        <strain evidence="8 9">NCELM</strain>
    </source>
</reference>
<feature type="region of interest" description="Disordered" evidence="5">
    <location>
        <begin position="1065"/>
        <end position="1114"/>
    </location>
</feature>
<evidence type="ECO:0000313" key="8">
    <source>
        <dbReference type="EMBL" id="MDC0667761.1"/>
    </source>
</evidence>
<dbReference type="InterPro" id="IPR036736">
    <property type="entry name" value="ACP-like_sf"/>
</dbReference>
<dbReference type="InterPro" id="IPR036291">
    <property type="entry name" value="NAD(P)-bd_dom_sf"/>
</dbReference>
<dbReference type="InterPro" id="IPR014030">
    <property type="entry name" value="Ketoacyl_synth_N"/>
</dbReference>
<dbReference type="InterPro" id="IPR016035">
    <property type="entry name" value="Acyl_Trfase/lysoPLipase"/>
</dbReference>
<keyword evidence="3" id="KW-0808">Transferase</keyword>
<dbReference type="SMART" id="SM00825">
    <property type="entry name" value="PKS_KS"/>
    <property type="match status" value="2"/>
</dbReference>
<feature type="domain" description="Carrier" evidence="6">
    <location>
        <begin position="3264"/>
        <end position="3339"/>
    </location>
</feature>
<evidence type="ECO:0000313" key="9">
    <source>
        <dbReference type="Proteomes" id="UP001217838"/>
    </source>
</evidence>
<feature type="compositionally biased region" description="Polar residues" evidence="5">
    <location>
        <begin position="2401"/>
        <end position="2411"/>
    </location>
</feature>
<dbReference type="Pfam" id="PF22621">
    <property type="entry name" value="CurL-like_PKS_C"/>
    <property type="match status" value="2"/>
</dbReference>
<dbReference type="InterPro" id="IPR020806">
    <property type="entry name" value="PKS_PP-bd"/>
</dbReference>
<dbReference type="Pfam" id="PF00109">
    <property type="entry name" value="ketoacyl-synt"/>
    <property type="match status" value="2"/>
</dbReference>
<dbReference type="InterPro" id="IPR050091">
    <property type="entry name" value="PKS_NRPS_Biosynth_Enz"/>
</dbReference>
<dbReference type="RefSeq" id="WP_271996110.1">
    <property type="nucleotide sequence ID" value="NZ_JAQNDN010000002.1"/>
</dbReference>
<feature type="region of interest" description="Disordered" evidence="5">
    <location>
        <begin position="1733"/>
        <end position="1787"/>
    </location>
</feature>
<keyword evidence="9" id="KW-1185">Reference proteome</keyword>
<dbReference type="SUPFAM" id="SSF51735">
    <property type="entry name" value="NAD(P)-binding Rossmann-fold domains"/>
    <property type="match status" value="2"/>
</dbReference>
<dbReference type="SMART" id="SM00823">
    <property type="entry name" value="PKS_PP"/>
    <property type="match status" value="2"/>
</dbReference>
<keyword evidence="1" id="KW-0596">Phosphopantetheine</keyword>
<feature type="compositionally biased region" description="Low complexity" evidence="5">
    <location>
        <begin position="2443"/>
        <end position="2459"/>
    </location>
</feature>
<dbReference type="PANTHER" id="PTHR43775:SF37">
    <property type="entry name" value="SI:DKEY-61P9.11"/>
    <property type="match status" value="1"/>
</dbReference>
<proteinExistence type="predicted"/>
<evidence type="ECO:0000256" key="3">
    <source>
        <dbReference type="ARBA" id="ARBA00022679"/>
    </source>
</evidence>
<dbReference type="SUPFAM" id="SSF52151">
    <property type="entry name" value="FabD/lysophospholipase-like"/>
    <property type="match status" value="2"/>
</dbReference>
<feature type="coiled-coil region" evidence="4">
    <location>
        <begin position="5"/>
        <end position="32"/>
    </location>
</feature>
<dbReference type="InterPro" id="IPR032821">
    <property type="entry name" value="PKS_assoc"/>
</dbReference>
<dbReference type="Proteomes" id="UP001217838">
    <property type="component" value="Unassembled WGS sequence"/>
</dbReference>
<dbReference type="InterPro" id="IPR016039">
    <property type="entry name" value="Thiolase-like"/>
</dbReference>
<feature type="domain" description="Ketosynthase family 3 (KS3)" evidence="7">
    <location>
        <begin position="1291"/>
        <end position="1717"/>
    </location>
</feature>
<evidence type="ECO:0000256" key="1">
    <source>
        <dbReference type="ARBA" id="ARBA00022450"/>
    </source>
</evidence>
<comment type="caution">
    <text evidence="8">The sequence shown here is derived from an EMBL/GenBank/DDBJ whole genome shotgun (WGS) entry which is preliminary data.</text>
</comment>
<feature type="compositionally biased region" description="Polar residues" evidence="5">
    <location>
        <begin position="2975"/>
        <end position="2987"/>
    </location>
</feature>
<dbReference type="InterPro" id="IPR001227">
    <property type="entry name" value="Ac_transferase_dom_sf"/>
</dbReference>
<evidence type="ECO:0000256" key="4">
    <source>
        <dbReference type="SAM" id="Coils"/>
    </source>
</evidence>
<dbReference type="PANTHER" id="PTHR43775">
    <property type="entry name" value="FATTY ACID SYNTHASE"/>
    <property type="match status" value="1"/>
</dbReference>
<dbReference type="Gene3D" id="3.40.47.10">
    <property type="match status" value="2"/>
</dbReference>
<accession>A0ABT5B3W2</accession>
<dbReference type="InterPro" id="IPR014031">
    <property type="entry name" value="Ketoacyl_synth_C"/>
</dbReference>
<evidence type="ECO:0000256" key="5">
    <source>
        <dbReference type="SAM" id="MobiDB-lite"/>
    </source>
</evidence>
<keyword evidence="4" id="KW-0175">Coiled coil</keyword>